<keyword evidence="2" id="KW-0472">Membrane</keyword>
<feature type="region of interest" description="Disordered" evidence="1">
    <location>
        <begin position="24"/>
        <end position="46"/>
    </location>
</feature>
<feature type="transmembrane region" description="Helical" evidence="2">
    <location>
        <begin position="86"/>
        <end position="104"/>
    </location>
</feature>
<organism evidence="3 4">
    <name type="scientific">Aspergillus ellipticus CBS 707.79</name>
    <dbReference type="NCBI Taxonomy" id="1448320"/>
    <lineage>
        <taxon>Eukaryota</taxon>
        <taxon>Fungi</taxon>
        <taxon>Dikarya</taxon>
        <taxon>Ascomycota</taxon>
        <taxon>Pezizomycotina</taxon>
        <taxon>Eurotiomycetes</taxon>
        <taxon>Eurotiomycetidae</taxon>
        <taxon>Eurotiales</taxon>
        <taxon>Aspergillaceae</taxon>
        <taxon>Aspergillus</taxon>
        <taxon>Aspergillus subgen. Circumdati</taxon>
    </lineage>
</organism>
<evidence type="ECO:0000256" key="2">
    <source>
        <dbReference type="SAM" id="Phobius"/>
    </source>
</evidence>
<protein>
    <submittedName>
        <fullName evidence="3">Uncharacterized protein</fullName>
    </submittedName>
</protein>
<evidence type="ECO:0000313" key="3">
    <source>
        <dbReference type="EMBL" id="PYH97627.1"/>
    </source>
</evidence>
<name>A0A319DU34_9EURO</name>
<proteinExistence type="predicted"/>
<dbReference type="Proteomes" id="UP000247810">
    <property type="component" value="Unassembled WGS sequence"/>
</dbReference>
<dbReference type="EMBL" id="KZ825822">
    <property type="protein sequence ID" value="PYH97627.1"/>
    <property type="molecule type" value="Genomic_DNA"/>
</dbReference>
<dbReference type="VEuPathDB" id="FungiDB:BO71DRAFT_122341"/>
<reference evidence="3 4" key="1">
    <citation type="submission" date="2018-02" db="EMBL/GenBank/DDBJ databases">
        <title>The genomes of Aspergillus section Nigri reveals drivers in fungal speciation.</title>
        <authorList>
            <consortium name="DOE Joint Genome Institute"/>
            <person name="Vesth T.C."/>
            <person name="Nybo J."/>
            <person name="Theobald S."/>
            <person name="Brandl J."/>
            <person name="Frisvad J.C."/>
            <person name="Nielsen K.F."/>
            <person name="Lyhne E.K."/>
            <person name="Kogle M.E."/>
            <person name="Kuo A."/>
            <person name="Riley R."/>
            <person name="Clum A."/>
            <person name="Nolan M."/>
            <person name="Lipzen A."/>
            <person name="Salamov A."/>
            <person name="Henrissat B."/>
            <person name="Wiebenga A."/>
            <person name="De vries R.P."/>
            <person name="Grigoriev I.V."/>
            <person name="Mortensen U.H."/>
            <person name="Andersen M.R."/>
            <person name="Baker S.E."/>
        </authorList>
    </citation>
    <scope>NUCLEOTIDE SEQUENCE [LARGE SCALE GENOMIC DNA]</scope>
    <source>
        <strain evidence="3 4">CBS 707.79</strain>
    </source>
</reference>
<keyword evidence="2" id="KW-1133">Transmembrane helix</keyword>
<evidence type="ECO:0000256" key="1">
    <source>
        <dbReference type="SAM" id="MobiDB-lite"/>
    </source>
</evidence>
<sequence>MSPEGPHIGLTELGPFRTNHHVVRGSEDPYHSLTHSSTPSLPPPNLNTVEQIPESLVVRLFPDGQRISRAGNGWVGMHRKSARVKLSRLNILLYSHFIYFFFFTKKKHPLINGKGF</sequence>
<keyword evidence="2" id="KW-0812">Transmembrane</keyword>
<keyword evidence="4" id="KW-1185">Reference proteome</keyword>
<gene>
    <name evidence="3" type="ORF">BO71DRAFT_122341</name>
</gene>
<dbReference type="AlphaFoldDB" id="A0A319DU34"/>
<accession>A0A319DU34</accession>
<evidence type="ECO:0000313" key="4">
    <source>
        <dbReference type="Proteomes" id="UP000247810"/>
    </source>
</evidence>